<proteinExistence type="predicted"/>
<evidence type="ECO:0000313" key="1">
    <source>
        <dbReference type="EMBL" id="GGH71102.1"/>
    </source>
</evidence>
<evidence type="ECO:0008006" key="3">
    <source>
        <dbReference type="Google" id="ProtNLM"/>
    </source>
</evidence>
<accession>A0ABQ1ZP91</accession>
<dbReference type="Gene3D" id="3.30.460.40">
    <property type="match status" value="1"/>
</dbReference>
<keyword evidence="2" id="KW-1185">Reference proteome</keyword>
<reference evidence="2" key="1">
    <citation type="journal article" date="2019" name="Int. J. Syst. Evol. Microbiol.">
        <title>The Global Catalogue of Microorganisms (GCM) 10K type strain sequencing project: providing services to taxonomists for standard genome sequencing and annotation.</title>
        <authorList>
            <consortium name="The Broad Institute Genomics Platform"/>
            <consortium name="The Broad Institute Genome Sequencing Center for Infectious Disease"/>
            <person name="Wu L."/>
            <person name="Ma J."/>
        </authorList>
    </citation>
    <scope>NUCLEOTIDE SEQUENCE [LARGE SCALE GENOMIC DNA]</scope>
    <source>
        <strain evidence="2">CCM 8702</strain>
    </source>
</reference>
<name>A0ABQ1ZP91_9BACL</name>
<evidence type="ECO:0000313" key="2">
    <source>
        <dbReference type="Proteomes" id="UP000605427"/>
    </source>
</evidence>
<gene>
    <name evidence="1" type="ORF">GCM10007362_07870</name>
</gene>
<comment type="caution">
    <text evidence="1">The sequence shown here is derived from an EMBL/GenBank/DDBJ whole genome shotgun (WGS) entry which is preliminary data.</text>
</comment>
<protein>
    <recommendedName>
        <fullName evidence="3">Nucleotidyltransferase family protein</fullName>
    </recommendedName>
</protein>
<dbReference type="EMBL" id="BMDD01000001">
    <property type="protein sequence ID" value="GGH71102.1"/>
    <property type="molecule type" value="Genomic_DNA"/>
</dbReference>
<organism evidence="1 2">
    <name type="scientific">Saccharibacillus endophyticus</name>
    <dbReference type="NCBI Taxonomy" id="2060666"/>
    <lineage>
        <taxon>Bacteria</taxon>
        <taxon>Bacillati</taxon>
        <taxon>Bacillota</taxon>
        <taxon>Bacilli</taxon>
        <taxon>Bacillales</taxon>
        <taxon>Paenibacillaceae</taxon>
        <taxon>Saccharibacillus</taxon>
    </lineage>
</organism>
<dbReference type="RefSeq" id="WP_172239337.1">
    <property type="nucleotide sequence ID" value="NZ_BMDD01000001.1"/>
</dbReference>
<dbReference type="InterPro" id="IPR043519">
    <property type="entry name" value="NT_sf"/>
</dbReference>
<dbReference type="SUPFAM" id="SSF81301">
    <property type="entry name" value="Nucleotidyltransferase"/>
    <property type="match status" value="1"/>
</dbReference>
<dbReference type="Proteomes" id="UP000605427">
    <property type="component" value="Unassembled WGS sequence"/>
</dbReference>
<sequence>MNRAVHKKQYESAESGIAEEISGMSEKRSTLESVTSLLERAGIDYVVGGSGMLLGLGLTDNVRDWDLMTDAPEAQVRKSLAETKLIEESGPSELYGSGCKLRIEGTNPEVEIIIGFAIRADRKECRMPALTAGVRNGLRIASPEVWLAAYALMGRAEKANLLERYLEQNGADRHAIVRILEEPLPAELAERLNRLPLVSGQK</sequence>